<dbReference type="Pfam" id="PF08531">
    <property type="entry name" value="Bac_rhamnosid_N"/>
    <property type="match status" value="1"/>
</dbReference>
<feature type="region of interest" description="Disordered" evidence="4">
    <location>
        <begin position="725"/>
        <end position="748"/>
    </location>
</feature>
<dbReference type="InterPro" id="IPR008928">
    <property type="entry name" value="6-hairpin_glycosidase_sf"/>
</dbReference>
<keyword evidence="3" id="KW-0378">Hydrolase</keyword>
<dbReference type="GO" id="GO:0030596">
    <property type="term" value="F:alpha-L-rhamnosidase activity"/>
    <property type="evidence" value="ECO:0007669"/>
    <property type="project" value="UniProtKB-EC"/>
</dbReference>
<dbReference type="Gene3D" id="2.60.120.260">
    <property type="entry name" value="Galactose-binding domain-like"/>
    <property type="match status" value="2"/>
</dbReference>
<dbReference type="Pfam" id="PF17389">
    <property type="entry name" value="Bac_rhamnosid6H"/>
    <property type="match status" value="1"/>
</dbReference>
<feature type="domain" description="Alpha-L-rhamnosidase concanavalin-like" evidence="5">
    <location>
        <begin position="212"/>
        <end position="308"/>
    </location>
</feature>
<dbReference type="InterPro" id="IPR016007">
    <property type="entry name" value="Alpha_rhamnosid"/>
</dbReference>
<proteinExistence type="predicted"/>
<evidence type="ECO:0000256" key="3">
    <source>
        <dbReference type="ARBA" id="ARBA00022801"/>
    </source>
</evidence>
<dbReference type="InterPro" id="IPR012341">
    <property type="entry name" value="6hp_glycosidase-like_sf"/>
</dbReference>
<dbReference type="PIRSF" id="PIRSF010631">
    <property type="entry name" value="A-rhamnsds"/>
    <property type="match status" value="1"/>
</dbReference>
<dbReference type="Proteomes" id="UP000295198">
    <property type="component" value="Unassembled WGS sequence"/>
</dbReference>
<protein>
    <recommendedName>
        <fullName evidence="2">alpha-L-rhamnosidase</fullName>
        <ecNumber evidence="2">3.2.1.40</ecNumber>
    </recommendedName>
</protein>
<dbReference type="SUPFAM" id="SSF48208">
    <property type="entry name" value="Six-hairpin glycosidases"/>
    <property type="match status" value="1"/>
</dbReference>
<keyword evidence="10" id="KW-1185">Reference proteome</keyword>
<name>A0A4Q4Z820_9ACTN</name>
<evidence type="ECO:0000259" key="6">
    <source>
        <dbReference type="Pfam" id="PF08531"/>
    </source>
</evidence>
<dbReference type="Pfam" id="PF05592">
    <property type="entry name" value="Bac_rhamnosid"/>
    <property type="match status" value="1"/>
</dbReference>
<evidence type="ECO:0000256" key="4">
    <source>
        <dbReference type="SAM" id="MobiDB-lite"/>
    </source>
</evidence>
<accession>A0A4Q4Z820</accession>
<organism evidence="9 10">
    <name type="scientific">Nocardioides guangzhouensis</name>
    <dbReference type="NCBI Taxonomy" id="2497878"/>
    <lineage>
        <taxon>Bacteria</taxon>
        <taxon>Bacillati</taxon>
        <taxon>Actinomycetota</taxon>
        <taxon>Actinomycetes</taxon>
        <taxon>Propionibacteriales</taxon>
        <taxon>Nocardioidaceae</taxon>
        <taxon>Nocardioides</taxon>
    </lineage>
</organism>
<dbReference type="Gene3D" id="2.60.420.10">
    <property type="entry name" value="Maltose phosphorylase, domain 3"/>
    <property type="match status" value="1"/>
</dbReference>
<dbReference type="InterPro" id="IPR008902">
    <property type="entry name" value="Rhamnosid_concanavalin"/>
</dbReference>
<dbReference type="InterPro" id="IPR035396">
    <property type="entry name" value="Bac_rhamnosid6H"/>
</dbReference>
<sequence>MTVTWRARMVTPAVDLTAPLFRREVELDPGHGAVASAWLHLSSLGVHEAFVDGRPVGEDVLSPGWSAYEWRLRYRSHDVTGMLRERSVLTVSVGNGWWRGRLGFHGGASVYGDRLGLIAQLEVEFADGHRQTVLTDRSWRAGPSDVLADDLYDGQTIDAGRRTDAWTKVGAHPASFFPVEELDFDTATLGPYLGPPVVRQEALRPQRIWTSPTGRTLVDFGQNLVGWTRCRVRGPRGTEIRVRHAEVLEDGELGTRPLRTAQATDRFVLSGGEDAFEPTKTFHGFRYVEVTGWPGDLTDDAIEAVVVHSDLPRTGIFACSDDLLDRLHQNIVWGTRGNVLDLPTDCPQRDERLGWTGDIAVFASTAAFLFDVEGFLGDWLVDLDLEQRHADGVVPVVVPDPLKYQPFPEGLPEPDTTAIWSDAAVWVPWALYQAYGDRALLERQYGSMCAHVRRAEALLSPAGIWDSGFQLGDWLDPDAPPDQPWLAKADKAVVATACLYRTASIMEATAELLGRHGDAAGFRALAARVHRGFRTELVSDDGTIRSDCTTVYTLALVFGLLDGALEELAGSRLAALVAANGYRVSTGFAGTPYVCDALARTGHVDAAYALLTERECPSWLYPVTMGATTVWERWDSMLPDGSINPGEMTSFNHYALGAVADWMHRTVAGVAPAEPGYAAVRFAPRPGGGLTWAAASIDTRHGTVGIRWDVVDGRLQVETRLPDGVPGVLSLPDGTEHPVESGTRTTTW</sequence>
<feature type="domain" description="Alpha-L-rhamnosidase six-hairpin glycosidase" evidence="7">
    <location>
        <begin position="313"/>
        <end position="667"/>
    </location>
</feature>
<feature type="domain" description="Alpha-L-rhamnosidase C-terminal" evidence="8">
    <location>
        <begin position="669"/>
        <end position="741"/>
    </location>
</feature>
<dbReference type="PANTHER" id="PTHR33307:SF6">
    <property type="entry name" value="ALPHA-RHAMNOSIDASE (EUROFUNG)-RELATED"/>
    <property type="match status" value="1"/>
</dbReference>
<gene>
    <name evidence="9" type="ORF">EKO23_17145</name>
</gene>
<dbReference type="EC" id="3.2.1.40" evidence="2"/>
<dbReference type="OrthoDB" id="9761045at2"/>
<comment type="catalytic activity">
    <reaction evidence="1">
        <text>Hydrolysis of terminal non-reducing alpha-L-rhamnose residues in alpha-L-rhamnosides.</text>
        <dbReference type="EC" id="3.2.1.40"/>
    </reaction>
</comment>
<dbReference type="AlphaFoldDB" id="A0A4Q4Z820"/>
<evidence type="ECO:0000313" key="10">
    <source>
        <dbReference type="Proteomes" id="UP000295198"/>
    </source>
</evidence>
<dbReference type="Gene3D" id="1.50.10.10">
    <property type="match status" value="1"/>
</dbReference>
<dbReference type="RefSeq" id="WP_134719349.1">
    <property type="nucleotide sequence ID" value="NZ_SDKM01000027.1"/>
</dbReference>
<dbReference type="InterPro" id="IPR013737">
    <property type="entry name" value="Bac_rhamnosid_N"/>
</dbReference>
<dbReference type="PANTHER" id="PTHR33307">
    <property type="entry name" value="ALPHA-RHAMNOSIDASE (EUROFUNG)"/>
    <property type="match status" value="1"/>
</dbReference>
<evidence type="ECO:0000259" key="5">
    <source>
        <dbReference type="Pfam" id="PF05592"/>
    </source>
</evidence>
<reference evidence="9 10" key="1">
    <citation type="submission" date="2019-01" db="EMBL/GenBank/DDBJ databases">
        <title>Nocardioides guangzhouensis sp. nov., an actinobacterium isolated from soil.</title>
        <authorList>
            <person name="Fu Y."/>
            <person name="Cai Y."/>
            <person name="Lin Z."/>
            <person name="Chen P."/>
        </authorList>
    </citation>
    <scope>NUCLEOTIDE SEQUENCE [LARGE SCALE GENOMIC DNA]</scope>
    <source>
        <strain evidence="9 10">130</strain>
    </source>
</reference>
<dbReference type="InterPro" id="IPR035398">
    <property type="entry name" value="Bac_rhamnosid_C"/>
</dbReference>
<dbReference type="EMBL" id="SDKM01000027">
    <property type="protein sequence ID" value="RYP84010.1"/>
    <property type="molecule type" value="Genomic_DNA"/>
</dbReference>
<comment type="caution">
    <text evidence="9">The sequence shown here is derived from an EMBL/GenBank/DDBJ whole genome shotgun (WGS) entry which is preliminary data.</text>
</comment>
<evidence type="ECO:0000259" key="8">
    <source>
        <dbReference type="Pfam" id="PF17390"/>
    </source>
</evidence>
<evidence type="ECO:0000256" key="1">
    <source>
        <dbReference type="ARBA" id="ARBA00001445"/>
    </source>
</evidence>
<evidence type="ECO:0000256" key="2">
    <source>
        <dbReference type="ARBA" id="ARBA00012652"/>
    </source>
</evidence>
<evidence type="ECO:0000313" key="9">
    <source>
        <dbReference type="EMBL" id="RYP84010.1"/>
    </source>
</evidence>
<dbReference type="Pfam" id="PF17390">
    <property type="entry name" value="Bac_rhamnosid_C"/>
    <property type="match status" value="1"/>
</dbReference>
<evidence type="ECO:0000259" key="7">
    <source>
        <dbReference type="Pfam" id="PF17389"/>
    </source>
</evidence>
<dbReference type="GO" id="GO:0005975">
    <property type="term" value="P:carbohydrate metabolic process"/>
    <property type="evidence" value="ECO:0007669"/>
    <property type="project" value="InterPro"/>
</dbReference>
<feature type="domain" description="Bacterial alpha-L-rhamnosidase N-terminal" evidence="6">
    <location>
        <begin position="33"/>
        <end position="200"/>
    </location>
</feature>